<dbReference type="OrthoDB" id="663332at2"/>
<dbReference type="GO" id="GO:0030420">
    <property type="term" value="P:establishment of competence for transformation"/>
    <property type="evidence" value="ECO:0007669"/>
    <property type="project" value="UniProtKB-KW"/>
</dbReference>
<reference evidence="3 4" key="1">
    <citation type="submission" date="2015-12" db="EMBL/GenBank/DDBJ databases">
        <title>Genome sequence of Aneurinibacillus soli.</title>
        <authorList>
            <person name="Lee J.S."/>
            <person name="Lee K.C."/>
            <person name="Kim K.K."/>
            <person name="Lee B.W."/>
        </authorList>
    </citation>
    <scope>NUCLEOTIDE SEQUENCE [LARGE SCALE GENOMIC DNA]</scope>
    <source>
        <strain evidence="3 4">CB4</strain>
    </source>
</reference>
<dbReference type="KEGG" id="asoc:CB4_02257"/>
<keyword evidence="2" id="KW-0178">Competence</keyword>
<dbReference type="AlphaFoldDB" id="A0A0U5C7B1"/>
<accession>A0A0U5C7B1</accession>
<evidence type="ECO:0000256" key="1">
    <source>
        <dbReference type="ARBA" id="ARBA00004241"/>
    </source>
</evidence>
<comment type="subcellular location">
    <subcellularLocation>
        <location evidence="1">Cell surface</location>
    </subcellularLocation>
</comment>
<keyword evidence="3" id="KW-0378">Hydrolase</keyword>
<gene>
    <name evidence="3" type="primary">iga</name>
    <name evidence="3" type="ORF">CB4_02257</name>
</gene>
<name>A0A0U5C7B1_9BACL</name>
<dbReference type="InterPro" id="IPR012902">
    <property type="entry name" value="N_methyl_site"/>
</dbReference>
<dbReference type="PROSITE" id="PS00409">
    <property type="entry name" value="PROKAR_NTER_METHYL"/>
    <property type="match status" value="1"/>
</dbReference>
<sequence length="637" mass="66763">MIQKKFIRNSSGMTLIEIVVSLAAVSVLMLIVMASFTLLMKSSLYTLQSSELRGLAKTIYSKLTDDIHKAESIHVYQETGHHYLKIRSQTGWVTYDLDTANETLYYNGQPLARAQADGVAAFEKPNTDKGKPSVSISLKVKEKESDPFLTVKFTAKSEVRHTIVTCANKPSADMICIDTAEKLAKIGNDPAYPLNGKYFQIADIELNTYRSGEGWVPIGQRETTPFTGIYEGNGFRIIGLRINRPDESGQSLFGYVAGAAIRQLHLDDVLIKGKHSVGALAGSSINTTFLDCTVQGRLFGFQNTGGLVGLQTGNSAKIERCSTFVQIDNVRQEGVLYGTAAGGLIGQNQSGTVSYSSSSGIIKGVRQTGGLIGLNTGSASIAHSYSNCDVYGSDLETGGFIGNNQLSSTIQDCYASGTVQGGNSYTGGLIGFNSTASIIRSYATGNVTGKREGIGGLVGTNDGFGAQITDCYASGRVLGYQGGAGGLVGYNISGARIESSKAYGNVDGQGPTSPSNSNIGGLVGLNESSFISNSDAYGSATGISYIGGLVGQNNNSLIDSSTAKGDVKAENTAGGLVGSNQNSSIVRNTFSSGNVTGTANIGALIGWNYATSSVKDSDSEKKSSILPLIGRDDTSTP</sequence>
<dbReference type="Pfam" id="PF07581">
    <property type="entry name" value="Glug"/>
    <property type="match status" value="4"/>
</dbReference>
<evidence type="ECO:0000313" key="4">
    <source>
        <dbReference type="Proteomes" id="UP000217696"/>
    </source>
</evidence>
<dbReference type="GO" id="GO:0009986">
    <property type="term" value="C:cell surface"/>
    <property type="evidence" value="ECO:0007669"/>
    <property type="project" value="UniProtKB-SubCell"/>
</dbReference>
<dbReference type="InterPro" id="IPR011493">
    <property type="entry name" value="GLUG"/>
</dbReference>
<dbReference type="EMBL" id="AP017312">
    <property type="protein sequence ID" value="BAU28083.1"/>
    <property type="molecule type" value="Genomic_DNA"/>
</dbReference>
<dbReference type="RefSeq" id="WP_096465869.1">
    <property type="nucleotide sequence ID" value="NZ_AP017312.1"/>
</dbReference>
<keyword evidence="4" id="KW-1185">Reference proteome</keyword>
<proteinExistence type="predicted"/>
<dbReference type="Proteomes" id="UP000217696">
    <property type="component" value="Chromosome"/>
</dbReference>
<dbReference type="EC" id="3.4.24.13" evidence="3"/>
<organism evidence="3 4">
    <name type="scientific">Aneurinibacillus soli</name>
    <dbReference type="NCBI Taxonomy" id="1500254"/>
    <lineage>
        <taxon>Bacteria</taxon>
        <taxon>Bacillati</taxon>
        <taxon>Bacillota</taxon>
        <taxon>Bacilli</taxon>
        <taxon>Bacillales</taxon>
        <taxon>Paenibacillaceae</taxon>
        <taxon>Aneurinibacillus group</taxon>
        <taxon>Aneurinibacillus</taxon>
    </lineage>
</organism>
<dbReference type="GO" id="GO:0008233">
    <property type="term" value="F:peptidase activity"/>
    <property type="evidence" value="ECO:0007669"/>
    <property type="project" value="UniProtKB-KW"/>
</dbReference>
<protein>
    <submittedName>
        <fullName evidence="3">Immunoglobulin A1 protease</fullName>
        <ecNumber evidence="3">3.4.24.13</ecNumber>
    </submittedName>
</protein>
<keyword evidence="3" id="KW-0645">Protease</keyword>
<evidence type="ECO:0000313" key="3">
    <source>
        <dbReference type="EMBL" id="BAU28083.1"/>
    </source>
</evidence>
<dbReference type="GO" id="GO:0006508">
    <property type="term" value="P:proteolysis"/>
    <property type="evidence" value="ECO:0007669"/>
    <property type="project" value="UniProtKB-KW"/>
</dbReference>
<evidence type="ECO:0000256" key="2">
    <source>
        <dbReference type="ARBA" id="ARBA00023287"/>
    </source>
</evidence>
<dbReference type="Gene3D" id="2.160.20.110">
    <property type="match status" value="2"/>
</dbReference>